<reference evidence="2" key="1">
    <citation type="journal article" date="2020" name="mSystems">
        <title>Genome- and Community-Level Interaction Insights into Carbon Utilization and Element Cycling Functions of Hydrothermarchaeota in Hydrothermal Sediment.</title>
        <authorList>
            <person name="Zhou Z."/>
            <person name="Liu Y."/>
            <person name="Xu W."/>
            <person name="Pan J."/>
            <person name="Luo Z.H."/>
            <person name="Li M."/>
        </authorList>
    </citation>
    <scope>NUCLEOTIDE SEQUENCE [LARGE SCALE GENOMIC DNA]</scope>
    <source>
        <strain evidence="2">SpSt-125</strain>
    </source>
</reference>
<dbReference type="EMBL" id="DSEU01000004">
    <property type="protein sequence ID" value="HEM66091.1"/>
    <property type="molecule type" value="Genomic_DNA"/>
</dbReference>
<evidence type="ECO:0000313" key="2">
    <source>
        <dbReference type="EMBL" id="HEM66091.1"/>
    </source>
</evidence>
<dbReference type="GO" id="GO:0016787">
    <property type="term" value="F:hydrolase activity"/>
    <property type="evidence" value="ECO:0007669"/>
    <property type="project" value="InterPro"/>
</dbReference>
<name>A0A7J2U001_9CREN</name>
<evidence type="ECO:0000259" key="1">
    <source>
        <dbReference type="Pfam" id="PF00149"/>
    </source>
</evidence>
<dbReference type="InterPro" id="IPR004843">
    <property type="entry name" value="Calcineurin-like_PHP"/>
</dbReference>
<dbReference type="AlphaFoldDB" id="A0A7J2U001"/>
<dbReference type="Pfam" id="PF00149">
    <property type="entry name" value="Metallophos"/>
    <property type="match status" value="1"/>
</dbReference>
<protein>
    <recommendedName>
        <fullName evidence="1">Calcineurin-like phosphoesterase domain-containing protein</fullName>
    </recommendedName>
</protein>
<dbReference type="PANTHER" id="PTHR37523">
    <property type="entry name" value="METALLOPHOSPHOESTERASE"/>
    <property type="match status" value="1"/>
</dbReference>
<organism evidence="2">
    <name type="scientific">Ignisphaera aggregans</name>
    <dbReference type="NCBI Taxonomy" id="334771"/>
    <lineage>
        <taxon>Archaea</taxon>
        <taxon>Thermoproteota</taxon>
        <taxon>Thermoprotei</taxon>
        <taxon>Desulfurococcales</taxon>
        <taxon>Desulfurococcaceae</taxon>
        <taxon>Ignisphaera</taxon>
    </lineage>
</organism>
<feature type="domain" description="Calcineurin-like phosphoesterase" evidence="1">
    <location>
        <begin position="15"/>
        <end position="199"/>
    </location>
</feature>
<proteinExistence type="predicted"/>
<dbReference type="InterPro" id="IPR029052">
    <property type="entry name" value="Metallo-depent_PP-like"/>
</dbReference>
<dbReference type="SUPFAM" id="SSF56300">
    <property type="entry name" value="Metallo-dependent phosphatases"/>
    <property type="match status" value="1"/>
</dbReference>
<sequence length="239" mass="27321">MQCYVIVMVSYLIDILIISDAHGKLDYIVSILDKEKKIDLLIYCGDIAHYRRPYETSHLLRLLTDIAKKHSIKKVMGVPGNIDVLKHYIEFEAQEKMFINLHEKIVEHQGYYFLGFGGSTITPFNTPLEYAEEIIEEKLIKIIKMHSNNSNRTVIVTHVPPYNTMCDKAYNGEHIGSKTIRKVIEYYKPLAVFSGHVHESRCIDKIGGTLVVNPGPVAMGFYSIVKLWNTHVDAVLKQV</sequence>
<dbReference type="Gene3D" id="3.60.21.10">
    <property type="match status" value="1"/>
</dbReference>
<dbReference type="PANTHER" id="PTHR37523:SF1">
    <property type="entry name" value="CALCINEURIN-LIKE PHOSPHOESTERASE DOMAIN-CONTAINING PROTEIN"/>
    <property type="match status" value="1"/>
</dbReference>
<gene>
    <name evidence="2" type="ORF">ENO26_00695</name>
</gene>
<comment type="caution">
    <text evidence="2">The sequence shown here is derived from an EMBL/GenBank/DDBJ whole genome shotgun (WGS) entry which is preliminary data.</text>
</comment>
<accession>A0A7J2U001</accession>